<keyword evidence="1" id="KW-1133">Transmembrane helix</keyword>
<evidence type="ECO:0000313" key="3">
    <source>
        <dbReference type="Proteomes" id="UP001367508"/>
    </source>
</evidence>
<accession>A0AAN9MZQ6</accession>
<keyword evidence="1" id="KW-0812">Transmembrane</keyword>
<gene>
    <name evidence="2" type="ORF">VNO77_02569</name>
</gene>
<organism evidence="2 3">
    <name type="scientific">Canavalia gladiata</name>
    <name type="common">Sword bean</name>
    <name type="synonym">Dolichos gladiatus</name>
    <dbReference type="NCBI Taxonomy" id="3824"/>
    <lineage>
        <taxon>Eukaryota</taxon>
        <taxon>Viridiplantae</taxon>
        <taxon>Streptophyta</taxon>
        <taxon>Embryophyta</taxon>
        <taxon>Tracheophyta</taxon>
        <taxon>Spermatophyta</taxon>
        <taxon>Magnoliopsida</taxon>
        <taxon>eudicotyledons</taxon>
        <taxon>Gunneridae</taxon>
        <taxon>Pentapetalae</taxon>
        <taxon>rosids</taxon>
        <taxon>fabids</taxon>
        <taxon>Fabales</taxon>
        <taxon>Fabaceae</taxon>
        <taxon>Papilionoideae</taxon>
        <taxon>50 kb inversion clade</taxon>
        <taxon>NPAAA clade</taxon>
        <taxon>indigoferoid/millettioid clade</taxon>
        <taxon>Phaseoleae</taxon>
        <taxon>Canavalia</taxon>
    </lineage>
</organism>
<feature type="transmembrane region" description="Helical" evidence="1">
    <location>
        <begin position="20"/>
        <end position="40"/>
    </location>
</feature>
<keyword evidence="1" id="KW-0472">Membrane</keyword>
<sequence length="91" mass="10572">MLAINLVAPTVGSSDERKVMVSWIFLAHLGILMLVVMFVLDFKESRTCMRNLSSFISLGEIRYKLEANYDKAWGKNIVRRERREVKGRTEH</sequence>
<comment type="caution">
    <text evidence="2">The sequence shown here is derived from an EMBL/GenBank/DDBJ whole genome shotgun (WGS) entry which is preliminary data.</text>
</comment>
<reference evidence="2 3" key="1">
    <citation type="submission" date="2024-01" db="EMBL/GenBank/DDBJ databases">
        <title>The genomes of 5 underutilized Papilionoideae crops provide insights into root nodulation and disease resistanc.</title>
        <authorList>
            <person name="Jiang F."/>
        </authorList>
    </citation>
    <scope>NUCLEOTIDE SEQUENCE [LARGE SCALE GENOMIC DNA]</scope>
    <source>
        <strain evidence="2">LVBAO_FW01</strain>
        <tissue evidence="2">Leaves</tissue>
    </source>
</reference>
<evidence type="ECO:0000256" key="1">
    <source>
        <dbReference type="SAM" id="Phobius"/>
    </source>
</evidence>
<protein>
    <submittedName>
        <fullName evidence="2">Uncharacterized protein</fullName>
    </submittedName>
</protein>
<dbReference type="AlphaFoldDB" id="A0AAN9MZQ6"/>
<dbReference type="EMBL" id="JAYMYQ010000001">
    <property type="protein sequence ID" value="KAK7360563.1"/>
    <property type="molecule type" value="Genomic_DNA"/>
</dbReference>
<name>A0AAN9MZQ6_CANGL</name>
<evidence type="ECO:0000313" key="2">
    <source>
        <dbReference type="EMBL" id="KAK7360563.1"/>
    </source>
</evidence>
<dbReference type="Proteomes" id="UP001367508">
    <property type="component" value="Unassembled WGS sequence"/>
</dbReference>
<proteinExistence type="predicted"/>
<keyword evidence="3" id="KW-1185">Reference proteome</keyword>